<dbReference type="Proteomes" id="UP000008710">
    <property type="component" value="Chromosome"/>
</dbReference>
<evidence type="ECO:0008006" key="3">
    <source>
        <dbReference type="Google" id="ProtNLM"/>
    </source>
</evidence>
<gene>
    <name evidence="1" type="ordered locus">RHA1_ro00985</name>
</gene>
<reference evidence="2" key="1">
    <citation type="journal article" date="2006" name="Proc. Natl. Acad. Sci. U.S.A.">
        <title>The complete genome of Rhodococcus sp. RHA1 provides insights into a catabolic powerhouse.</title>
        <authorList>
            <person name="McLeod M.P."/>
            <person name="Warren R.L."/>
            <person name="Hsiao W.W.L."/>
            <person name="Araki N."/>
            <person name="Myhre M."/>
            <person name="Fernandes C."/>
            <person name="Miyazawa D."/>
            <person name="Wong W."/>
            <person name="Lillquist A.L."/>
            <person name="Wang D."/>
            <person name="Dosanjh M."/>
            <person name="Hara H."/>
            <person name="Petrescu A."/>
            <person name="Morin R.D."/>
            <person name="Yang G."/>
            <person name="Stott J.M."/>
            <person name="Schein J.E."/>
            <person name="Shin H."/>
            <person name="Smailus D."/>
            <person name="Siddiqui A.S."/>
            <person name="Marra M.A."/>
            <person name="Jones S.J.M."/>
            <person name="Holt R."/>
            <person name="Brinkman F.S.L."/>
            <person name="Miyauchi K."/>
            <person name="Fukuda M."/>
            <person name="Davies J.E."/>
            <person name="Mohn W.W."/>
            <person name="Eltis L.D."/>
        </authorList>
    </citation>
    <scope>NUCLEOTIDE SEQUENCE [LARGE SCALE GENOMIC DNA]</scope>
    <source>
        <strain evidence="2">RHA1</strain>
    </source>
</reference>
<dbReference type="InterPro" id="IPR009097">
    <property type="entry name" value="Cyclic_Pdiesterase"/>
</dbReference>
<evidence type="ECO:0000313" key="1">
    <source>
        <dbReference type="EMBL" id="ABG92813.1"/>
    </source>
</evidence>
<proteinExistence type="predicted"/>
<evidence type="ECO:0000313" key="2">
    <source>
        <dbReference type="Proteomes" id="UP000008710"/>
    </source>
</evidence>
<dbReference type="PANTHER" id="PTHR36039">
    <property type="match status" value="1"/>
</dbReference>
<dbReference type="EMBL" id="CP000431">
    <property type="protein sequence ID" value="ABG92813.1"/>
    <property type="molecule type" value="Genomic_DNA"/>
</dbReference>
<dbReference type="KEGG" id="rha:RHA1_ro00985"/>
<dbReference type="PANTHER" id="PTHR36039:SF2">
    <property type="entry name" value="RNA LIGASE_CYCLIC NUCLEOTIDE PHOSPHODIESTERASE FAMILY PROTEIN"/>
    <property type="match status" value="1"/>
</dbReference>
<sequence>MFAVAPLMRPSLPTMVQSVELLFDEATDVAVRAEWQRLWDAGMPSRTRVRAESNRPHITLFVARHIPPEIDELLGRRIATPSFHIRLGGLVMFGGRHVTLSRLVVPSKALLSLHRSVFDLAAHATEITPHIRPGEWTPHVTLARRLPADQIAEAARLLDGGDIIGRASVVRRWDGDAKREWVVTAPP</sequence>
<dbReference type="Pfam" id="PF13563">
    <property type="entry name" value="2_5_RNA_ligase2"/>
    <property type="match status" value="1"/>
</dbReference>
<dbReference type="HOGENOM" id="CLU_094015_2_0_11"/>
<name>Q0SI23_RHOJR</name>
<protein>
    <recommendedName>
        <fullName evidence="3">2'-5' RNA ligase superfamily protein</fullName>
    </recommendedName>
</protein>
<dbReference type="Gene3D" id="3.90.1140.10">
    <property type="entry name" value="Cyclic phosphodiesterase"/>
    <property type="match status" value="1"/>
</dbReference>
<accession>Q0SI23</accession>
<dbReference type="eggNOG" id="COG1514">
    <property type="taxonomic scope" value="Bacteria"/>
</dbReference>
<organism evidence="1 2">
    <name type="scientific">Rhodococcus jostii (strain RHA1)</name>
    <dbReference type="NCBI Taxonomy" id="101510"/>
    <lineage>
        <taxon>Bacteria</taxon>
        <taxon>Bacillati</taxon>
        <taxon>Actinomycetota</taxon>
        <taxon>Actinomycetes</taxon>
        <taxon>Mycobacteriales</taxon>
        <taxon>Nocardiaceae</taxon>
        <taxon>Rhodococcus</taxon>
    </lineage>
</organism>
<dbReference type="AlphaFoldDB" id="Q0SI23"/>
<dbReference type="SUPFAM" id="SSF55144">
    <property type="entry name" value="LigT-like"/>
    <property type="match status" value="1"/>
</dbReference>